<evidence type="ECO:0008006" key="2">
    <source>
        <dbReference type="Google" id="ProtNLM"/>
    </source>
</evidence>
<protein>
    <recommendedName>
        <fullName evidence="2">Organic solvent tolerance-like N-terminal domain-containing protein</fullName>
    </recommendedName>
</protein>
<gene>
    <name evidence="1" type="ORF">METZ01_LOCUS511411</name>
</gene>
<organism evidence="1">
    <name type="scientific">marine metagenome</name>
    <dbReference type="NCBI Taxonomy" id="408172"/>
    <lineage>
        <taxon>unclassified sequences</taxon>
        <taxon>metagenomes</taxon>
        <taxon>ecological metagenomes</taxon>
    </lineage>
</organism>
<sequence length="230" mass="26200">LEYRKRRTALRHVSHLRRFAHTASSNTIKYWGEGKDDRHAQLDDSKTFLSNASKEEASTTAAELGISHPIPEHHVDSPGNREHDHSLIWRIRATQPKSQVSWDKARHELRGTHGAQLIYSPNRSNMATLTADRVVLDQQTGNARAEGDAQLERDGKTWSAHYMEYNFRVKQFNAVNFHSPHKDRQMIDKHHHTDPNLTIQAAQIDVPADEQILFHNSSKLQGTVTANILG</sequence>
<dbReference type="EMBL" id="UINC01227601">
    <property type="protein sequence ID" value="SVE58557.1"/>
    <property type="molecule type" value="Genomic_DNA"/>
</dbReference>
<evidence type="ECO:0000313" key="1">
    <source>
        <dbReference type="EMBL" id="SVE58557.1"/>
    </source>
</evidence>
<feature type="non-terminal residue" evidence="1">
    <location>
        <position position="1"/>
    </location>
</feature>
<reference evidence="1" key="1">
    <citation type="submission" date="2018-05" db="EMBL/GenBank/DDBJ databases">
        <authorList>
            <person name="Lanie J.A."/>
            <person name="Ng W.-L."/>
            <person name="Kazmierczak K.M."/>
            <person name="Andrzejewski T.M."/>
            <person name="Davidsen T.M."/>
            <person name="Wayne K.J."/>
            <person name="Tettelin H."/>
            <person name="Glass J.I."/>
            <person name="Rusch D."/>
            <person name="Podicherti R."/>
            <person name="Tsui H.-C.T."/>
            <person name="Winkler M.E."/>
        </authorList>
    </citation>
    <scope>NUCLEOTIDE SEQUENCE</scope>
</reference>
<proteinExistence type="predicted"/>
<dbReference type="AlphaFoldDB" id="A0A383ENW7"/>
<accession>A0A383ENW7</accession>
<name>A0A383ENW7_9ZZZZ</name>
<feature type="non-terminal residue" evidence="1">
    <location>
        <position position="230"/>
    </location>
</feature>
<dbReference type="Gene3D" id="2.60.450.10">
    <property type="entry name" value="Lipopolysaccharide (LPS) transport protein A like domain"/>
    <property type="match status" value="1"/>
</dbReference>